<dbReference type="PANTHER" id="PTHR45947:SF3">
    <property type="entry name" value="SULFOQUINOVOSYL TRANSFERASE SQD2"/>
    <property type="match status" value="1"/>
</dbReference>
<accession>A0A1G2U400</accession>
<dbReference type="GO" id="GO:0016757">
    <property type="term" value="F:glycosyltransferase activity"/>
    <property type="evidence" value="ECO:0007669"/>
    <property type="project" value="InterPro"/>
</dbReference>
<evidence type="ECO:0000313" key="2">
    <source>
        <dbReference type="EMBL" id="OHB03562.1"/>
    </source>
</evidence>
<protein>
    <recommendedName>
        <fullName evidence="1">Glycosyl transferase family 1 domain-containing protein</fullName>
    </recommendedName>
</protein>
<proteinExistence type="predicted"/>
<dbReference type="InterPro" id="IPR001296">
    <property type="entry name" value="Glyco_trans_1"/>
</dbReference>
<dbReference type="Proteomes" id="UP000179283">
    <property type="component" value="Unassembled WGS sequence"/>
</dbReference>
<dbReference type="AlphaFoldDB" id="A0A1G2U400"/>
<dbReference type="SUPFAM" id="SSF53756">
    <property type="entry name" value="UDP-Glycosyltransferase/glycogen phosphorylase"/>
    <property type="match status" value="1"/>
</dbReference>
<dbReference type="CDD" id="cd03801">
    <property type="entry name" value="GT4_PimA-like"/>
    <property type="match status" value="1"/>
</dbReference>
<gene>
    <name evidence="2" type="ORF">A2920_02775</name>
</gene>
<dbReference type="PANTHER" id="PTHR45947">
    <property type="entry name" value="SULFOQUINOVOSYL TRANSFERASE SQD2"/>
    <property type="match status" value="1"/>
</dbReference>
<evidence type="ECO:0000259" key="1">
    <source>
        <dbReference type="Pfam" id="PF00534"/>
    </source>
</evidence>
<evidence type="ECO:0000313" key="3">
    <source>
        <dbReference type="Proteomes" id="UP000179283"/>
    </source>
</evidence>
<organism evidence="2 3">
    <name type="scientific">Candidatus Zambryskibacteria bacterium RIFCSPLOWO2_01_FULL_43_17</name>
    <dbReference type="NCBI Taxonomy" id="1802760"/>
    <lineage>
        <taxon>Bacteria</taxon>
        <taxon>Candidatus Zambryskiibacteriota</taxon>
    </lineage>
</organism>
<feature type="domain" description="Glycosyl transferase family 1" evidence="1">
    <location>
        <begin position="199"/>
        <end position="364"/>
    </location>
</feature>
<dbReference type="EMBL" id="MHWD01000018">
    <property type="protein sequence ID" value="OHB03562.1"/>
    <property type="molecule type" value="Genomic_DNA"/>
</dbReference>
<name>A0A1G2U400_9BACT</name>
<dbReference type="Gene3D" id="3.40.50.2000">
    <property type="entry name" value="Glycogen Phosphorylase B"/>
    <property type="match status" value="2"/>
</dbReference>
<comment type="caution">
    <text evidence="2">The sequence shown here is derived from an EMBL/GenBank/DDBJ whole genome shotgun (WGS) entry which is preliminary data.</text>
</comment>
<dbReference type="Pfam" id="PF00534">
    <property type="entry name" value="Glycos_transf_1"/>
    <property type="match status" value="1"/>
</dbReference>
<dbReference type="InterPro" id="IPR050194">
    <property type="entry name" value="Glycosyltransferase_grp1"/>
</dbReference>
<sequence>MPKRILIFSTAYLPFIGGAEIAVKEITDRLSGEYEFDLITARLDGSLPKVEKIGEVTVYRIGIGVPILDKLAVPFLGAIKALFLHKRRSYKAFWAIMATFASGAGYLANSLRKAFGRKKIPMILTLQEGDSEEHLTYNRGGLISISWYLALKRTDTLTAISNYLLKRAKGMGFVGRSFLIPNGVNVKYFQLPTPDIEQIELRKELGMRDSDVLLITTSRLTKKNSVEDIIKSLQYLPSNVKFLILGVGEEEASLKRLAKDAELEERVRFLGLVRHADIPKYLNACDIFVRPSLSEGMGNSFIEAMASGIPVIATPVGGITDFLKDGVTGLFCEVKNPESIAKKVKEYLENPALREQIIINAKKMVMEKYDWDMVASDMKNKVFSML</sequence>
<reference evidence="2 3" key="1">
    <citation type="journal article" date="2016" name="Nat. Commun.">
        <title>Thousands of microbial genomes shed light on interconnected biogeochemical processes in an aquifer system.</title>
        <authorList>
            <person name="Anantharaman K."/>
            <person name="Brown C.T."/>
            <person name="Hug L.A."/>
            <person name="Sharon I."/>
            <person name="Castelle C.J."/>
            <person name="Probst A.J."/>
            <person name="Thomas B.C."/>
            <person name="Singh A."/>
            <person name="Wilkins M.J."/>
            <person name="Karaoz U."/>
            <person name="Brodie E.L."/>
            <person name="Williams K.H."/>
            <person name="Hubbard S.S."/>
            <person name="Banfield J.F."/>
        </authorList>
    </citation>
    <scope>NUCLEOTIDE SEQUENCE [LARGE SCALE GENOMIC DNA]</scope>
</reference>